<feature type="transmembrane region" description="Helical" evidence="3">
    <location>
        <begin position="320"/>
        <end position="339"/>
    </location>
</feature>
<keyword evidence="3" id="KW-1133">Transmembrane helix</keyword>
<dbReference type="PIRSF" id="PIRSF005690">
    <property type="entry name" value="GerBA"/>
    <property type="match status" value="1"/>
</dbReference>
<dbReference type="InterPro" id="IPR050768">
    <property type="entry name" value="UPF0353/GerABKA_families"/>
</dbReference>
<name>A0A7G5C7A6_9BACL</name>
<evidence type="ECO:0000256" key="3">
    <source>
        <dbReference type="SAM" id="Phobius"/>
    </source>
</evidence>
<evidence type="ECO:0000256" key="2">
    <source>
        <dbReference type="ARBA" id="ARBA00023136"/>
    </source>
</evidence>
<keyword evidence="5" id="KW-1185">Reference proteome</keyword>
<feature type="transmembrane region" description="Helical" evidence="3">
    <location>
        <begin position="278"/>
        <end position="299"/>
    </location>
</feature>
<dbReference type="RefSeq" id="WP_182304068.1">
    <property type="nucleotide sequence ID" value="NZ_CP041969.1"/>
</dbReference>
<gene>
    <name evidence="4" type="ORF">FPL14_19490</name>
</gene>
<protein>
    <submittedName>
        <fullName evidence="4">Spore germination protein</fullName>
    </submittedName>
</protein>
<accession>A0A7G5C7A6</accession>
<dbReference type="Proteomes" id="UP000515679">
    <property type="component" value="Chromosome"/>
</dbReference>
<dbReference type="InterPro" id="IPR004995">
    <property type="entry name" value="Spore_Ger"/>
</dbReference>
<feature type="transmembrane region" description="Helical" evidence="3">
    <location>
        <begin position="403"/>
        <end position="427"/>
    </location>
</feature>
<dbReference type="PANTHER" id="PTHR22550:SF5">
    <property type="entry name" value="LEUCINE ZIPPER PROTEIN 4"/>
    <property type="match status" value="1"/>
</dbReference>
<dbReference type="Pfam" id="PF03323">
    <property type="entry name" value="GerA"/>
    <property type="match status" value="1"/>
</dbReference>
<keyword evidence="3" id="KW-0812">Transmembrane</keyword>
<evidence type="ECO:0000313" key="5">
    <source>
        <dbReference type="Proteomes" id="UP000515679"/>
    </source>
</evidence>
<dbReference type="GO" id="GO:0016020">
    <property type="term" value="C:membrane"/>
    <property type="evidence" value="ECO:0007669"/>
    <property type="project" value="InterPro"/>
</dbReference>
<feature type="transmembrane region" description="Helical" evidence="3">
    <location>
        <begin position="439"/>
        <end position="465"/>
    </location>
</feature>
<evidence type="ECO:0000313" key="4">
    <source>
        <dbReference type="EMBL" id="QMV45090.1"/>
    </source>
</evidence>
<sequence>MHNSPGFAHNRTTRLYTHFSYWREGVIRLDSAKLPDRIRLYREALGFSPDLIVREMRLCGELPVAVLFMDGMVLAQALHDFVIQPMLKTGTAPFDLASVPKESLPALLIQEVLSAGDLSVSSDFEELITSLLSGEAILLLQGTENCIRVKVTGIEERSVSEPLTQTVVRGPMEAFTENSQTNIALIRRKIRDPRLWLEQLRIGSLSHTRVSLLYISSIASETVLSEVRERLNRIDIDGVLESGYIEEFIQDRTYTPFPTVYNSERPDVVAAGLLEGKVAIIVDGTPFVLLVPALFVQFFQSAEDYAQRFDISTLIRLMRYLSFFIAMLAPSIYIALSTFHQEMLPTSLLINLAAQREGVPFPAFIEGLLMEVTYEILREAGVRMPRTVGQAVSIVGTLVIGQAAVQAGIISAVMVIIVSITAIASYVMPSGSMSISVRMLRFVFMGLAASFGVFGILIGIFGLVFHLCGLRSFGVPYMSSLAPFITQNQKDTLFRYPWQHLTTRPLLVNKKNVRRQKQSK</sequence>
<dbReference type="AlphaFoldDB" id="A0A7G5C7A6"/>
<proteinExistence type="inferred from homology"/>
<keyword evidence="2 3" id="KW-0472">Membrane</keyword>
<dbReference type="PANTHER" id="PTHR22550">
    <property type="entry name" value="SPORE GERMINATION PROTEIN"/>
    <property type="match status" value="1"/>
</dbReference>
<dbReference type="GO" id="GO:0009847">
    <property type="term" value="P:spore germination"/>
    <property type="evidence" value="ECO:0007669"/>
    <property type="project" value="InterPro"/>
</dbReference>
<dbReference type="KEGG" id="cchl:FPL14_19490"/>
<organism evidence="4 5">
    <name type="scientific">Cohnella cholangitidis</name>
    <dbReference type="NCBI Taxonomy" id="2598458"/>
    <lineage>
        <taxon>Bacteria</taxon>
        <taxon>Bacillati</taxon>
        <taxon>Bacillota</taxon>
        <taxon>Bacilli</taxon>
        <taxon>Bacillales</taxon>
        <taxon>Paenibacillaceae</taxon>
        <taxon>Cohnella</taxon>
    </lineage>
</organism>
<evidence type="ECO:0000256" key="1">
    <source>
        <dbReference type="ARBA" id="ARBA00005278"/>
    </source>
</evidence>
<reference evidence="4 5" key="1">
    <citation type="submission" date="2019-07" db="EMBL/GenBank/DDBJ databases">
        <authorList>
            <person name="Kim J.K."/>
            <person name="Cheong H.-M."/>
            <person name="Choi Y."/>
            <person name="Hwang K.J."/>
            <person name="Lee S."/>
            <person name="Choi C."/>
        </authorList>
    </citation>
    <scope>NUCLEOTIDE SEQUENCE [LARGE SCALE GENOMIC DNA]</scope>
    <source>
        <strain evidence="4 5">KS 22</strain>
    </source>
</reference>
<comment type="similarity">
    <text evidence="1">Belongs to the GerABKA family.</text>
</comment>
<dbReference type="EMBL" id="CP041969">
    <property type="protein sequence ID" value="QMV45090.1"/>
    <property type="molecule type" value="Genomic_DNA"/>
</dbReference>